<sequence>MDSRNDRQRQTNKIKGNTEEHTFVAQELEKIYGWEVNEEALILKGRISRKKKGEKEKKSSDKFSEYVSNFTKIKMTFKALMNFGSFEKSPFTPVDRYHSGSGSYHHSSNGGYKGHKGGGNGAALSALTLLAFLFLINVMQQSLQDNNSTATTTTTALFLRDDEQPIVLDAREKKDVNKKKDSDGTPPRSHDKNYVRL</sequence>
<evidence type="ECO:0000313" key="4">
    <source>
        <dbReference type="Proteomes" id="UP000614350"/>
    </source>
</evidence>
<evidence type="ECO:0000256" key="1">
    <source>
        <dbReference type="SAM" id="MobiDB-lite"/>
    </source>
</evidence>
<proteinExistence type="predicted"/>
<gene>
    <name evidence="3" type="ORF">HZH66_000993</name>
</gene>
<accession>A0A834NJV5</accession>
<dbReference type="Proteomes" id="UP000614350">
    <property type="component" value="Unassembled WGS sequence"/>
</dbReference>
<evidence type="ECO:0000256" key="2">
    <source>
        <dbReference type="SAM" id="Phobius"/>
    </source>
</evidence>
<comment type="caution">
    <text evidence="3">The sequence shown here is derived from an EMBL/GenBank/DDBJ whole genome shotgun (WGS) entry which is preliminary data.</text>
</comment>
<keyword evidence="2" id="KW-0472">Membrane</keyword>
<keyword evidence="2" id="KW-0812">Transmembrane</keyword>
<organism evidence="3 4">
    <name type="scientific">Vespula vulgaris</name>
    <name type="common">Yellow jacket</name>
    <name type="synonym">Wasp</name>
    <dbReference type="NCBI Taxonomy" id="7454"/>
    <lineage>
        <taxon>Eukaryota</taxon>
        <taxon>Metazoa</taxon>
        <taxon>Ecdysozoa</taxon>
        <taxon>Arthropoda</taxon>
        <taxon>Hexapoda</taxon>
        <taxon>Insecta</taxon>
        <taxon>Pterygota</taxon>
        <taxon>Neoptera</taxon>
        <taxon>Endopterygota</taxon>
        <taxon>Hymenoptera</taxon>
        <taxon>Apocrita</taxon>
        <taxon>Aculeata</taxon>
        <taxon>Vespoidea</taxon>
        <taxon>Vespidae</taxon>
        <taxon>Vespinae</taxon>
        <taxon>Vespula</taxon>
    </lineage>
</organism>
<keyword evidence="2" id="KW-1133">Transmembrane helix</keyword>
<evidence type="ECO:0000313" key="3">
    <source>
        <dbReference type="EMBL" id="KAF7412097.1"/>
    </source>
</evidence>
<dbReference type="AlphaFoldDB" id="A0A834NJV5"/>
<reference evidence="3" key="1">
    <citation type="journal article" date="2020" name="G3 (Bethesda)">
        <title>High-Quality Assemblies for Three Invasive Social Wasps from the &lt;i&gt;Vespula&lt;/i&gt; Genus.</title>
        <authorList>
            <person name="Harrop T.W.R."/>
            <person name="Guhlin J."/>
            <person name="McLaughlin G.M."/>
            <person name="Permina E."/>
            <person name="Stockwell P."/>
            <person name="Gilligan J."/>
            <person name="Le Lec M.F."/>
            <person name="Gruber M.A.M."/>
            <person name="Quinn O."/>
            <person name="Lovegrove M."/>
            <person name="Duncan E.J."/>
            <person name="Remnant E.J."/>
            <person name="Van Eeckhoven J."/>
            <person name="Graham B."/>
            <person name="Knapp R.A."/>
            <person name="Langford K.W."/>
            <person name="Kronenberg Z."/>
            <person name="Press M.O."/>
            <person name="Eacker S.M."/>
            <person name="Wilson-Rankin E.E."/>
            <person name="Purcell J."/>
            <person name="Lester P.J."/>
            <person name="Dearden P.K."/>
        </authorList>
    </citation>
    <scope>NUCLEOTIDE SEQUENCE</scope>
    <source>
        <strain evidence="3">Marl-1</strain>
    </source>
</reference>
<feature type="region of interest" description="Disordered" evidence="1">
    <location>
        <begin position="169"/>
        <end position="197"/>
    </location>
</feature>
<dbReference type="EMBL" id="JACSEA010000001">
    <property type="protein sequence ID" value="KAF7412097.1"/>
    <property type="molecule type" value="Genomic_DNA"/>
</dbReference>
<feature type="transmembrane region" description="Helical" evidence="2">
    <location>
        <begin position="121"/>
        <end position="139"/>
    </location>
</feature>
<keyword evidence="4" id="KW-1185">Reference proteome</keyword>
<protein>
    <submittedName>
        <fullName evidence="3">Uncharacterized protein</fullName>
    </submittedName>
</protein>
<name>A0A834NJV5_VESVU</name>